<keyword evidence="2" id="KW-1133">Transmembrane helix</keyword>
<reference evidence="3" key="1">
    <citation type="submission" date="2019-02" db="EMBL/GenBank/DDBJ databases">
        <authorList>
            <person name="Gruber-Vodicka R. H."/>
            <person name="Seah K. B. B."/>
        </authorList>
    </citation>
    <scope>NUCLEOTIDE SEQUENCE</scope>
    <source>
        <strain evidence="3">BECK_BY1</strain>
    </source>
</reference>
<feature type="coiled-coil region" evidence="1">
    <location>
        <begin position="265"/>
        <end position="318"/>
    </location>
</feature>
<proteinExistence type="predicted"/>
<name>A0A450ZTS4_9GAMM</name>
<evidence type="ECO:0000313" key="3">
    <source>
        <dbReference type="EMBL" id="VFK57168.1"/>
    </source>
</evidence>
<keyword evidence="2" id="KW-0812">Transmembrane</keyword>
<protein>
    <submittedName>
        <fullName evidence="3">Uncharacterized protein</fullName>
    </submittedName>
</protein>
<dbReference type="AlphaFoldDB" id="A0A450ZTS4"/>
<keyword evidence="2" id="KW-0472">Membrane</keyword>
<feature type="transmembrane region" description="Helical" evidence="2">
    <location>
        <begin position="369"/>
        <end position="386"/>
    </location>
</feature>
<organism evidence="3">
    <name type="scientific">Candidatus Kentrum sp. TUN</name>
    <dbReference type="NCBI Taxonomy" id="2126343"/>
    <lineage>
        <taxon>Bacteria</taxon>
        <taxon>Pseudomonadati</taxon>
        <taxon>Pseudomonadota</taxon>
        <taxon>Gammaproteobacteria</taxon>
        <taxon>Candidatus Kentrum</taxon>
    </lineage>
</organism>
<gene>
    <name evidence="3" type="ORF">BECKTUN1418D_GA0071000_10601</name>
</gene>
<dbReference type="EMBL" id="CAADFX010000060">
    <property type="protein sequence ID" value="VFK57168.1"/>
    <property type="molecule type" value="Genomic_DNA"/>
</dbReference>
<accession>A0A450ZTS4</accession>
<keyword evidence="1" id="KW-0175">Coiled coil</keyword>
<evidence type="ECO:0000256" key="2">
    <source>
        <dbReference type="SAM" id="Phobius"/>
    </source>
</evidence>
<feature type="transmembrane region" description="Helical" evidence="2">
    <location>
        <begin position="330"/>
        <end position="357"/>
    </location>
</feature>
<sequence length="415" mass="47494">MLEGNNGGLYCFEHTLVEIESILTACADSLSPLTPSTPYGLSAEYFLSNSISSSDILLYKTQAKENIKSDLGVEVCSIPDRDLHSIDEKPLDEILQKEIRYKNETARFRDVDSLSAIMRIRREKKTNHLEDCKAVFVTTNLGLARAARAAFVQKDKWNHLIPPCITDHRLTAHLWLKMPTKSPSLSKKRIIADCYASIQPSEEFWIAFVGEIEKLKLQDNLSIDDYYLLRYDLDVRRHIMEASLGDKSIFENEELFITGTIPELLKAAKEEIRKKLAKENEEEEKRNRKKVEETEKNNQILQEQLLKVEEKLEKDNSIRKSRVTSLSNRIAKAISISIEAVLLVALGITSYACLFGTEKQLLSFIPSQLLRTMLFFLLVLTVFNLYKGKTLKSIVSKLEKTISEFIYIHLAKIML</sequence>
<evidence type="ECO:0000256" key="1">
    <source>
        <dbReference type="SAM" id="Coils"/>
    </source>
</evidence>